<keyword evidence="2" id="KW-1185">Reference proteome</keyword>
<accession>A0A4Q1BSU2</accession>
<dbReference type="Proteomes" id="UP000289152">
    <property type="component" value="Unassembled WGS sequence"/>
</dbReference>
<dbReference type="AlphaFoldDB" id="A0A4Q1BSU2"/>
<dbReference type="GO" id="GO:0005829">
    <property type="term" value="C:cytosol"/>
    <property type="evidence" value="ECO:0007669"/>
    <property type="project" value="TreeGrafter"/>
</dbReference>
<organism evidence="1 2">
    <name type="scientific">Tremella mesenterica</name>
    <name type="common">Jelly fungus</name>
    <dbReference type="NCBI Taxonomy" id="5217"/>
    <lineage>
        <taxon>Eukaryota</taxon>
        <taxon>Fungi</taxon>
        <taxon>Dikarya</taxon>
        <taxon>Basidiomycota</taxon>
        <taxon>Agaricomycotina</taxon>
        <taxon>Tremellomycetes</taxon>
        <taxon>Tremellales</taxon>
        <taxon>Tremellaceae</taxon>
        <taxon>Tremella</taxon>
    </lineage>
</organism>
<dbReference type="OrthoDB" id="413520at2759"/>
<dbReference type="PANTHER" id="PTHR14614">
    <property type="entry name" value="HEPATOCELLULAR CARCINOMA-ASSOCIATED ANTIGEN"/>
    <property type="match status" value="1"/>
</dbReference>
<dbReference type="GO" id="GO:0032991">
    <property type="term" value="C:protein-containing complex"/>
    <property type="evidence" value="ECO:0007669"/>
    <property type="project" value="TreeGrafter"/>
</dbReference>
<dbReference type="PANTHER" id="PTHR14614:SF161">
    <property type="match status" value="1"/>
</dbReference>
<sequence length="233" mass="25783">MSNAQDPNFPSNLSIKPLEIGSGRSDYQKQAEDIDRYGIAGRVWEGGSALLKYFTPDIAYDPPCSLLIGSSSNAPYRIVELGSGQSVPSLHLASILSPHDVLILTDLPDVVPLCEERVLEWEKSHANGPLMKVEALAWGGDVSRVRTSGPLSHILLCDLIYFPQLYPPLLRTLLELTEPSSPPEDDVFGPEIILSYFSRTLALEQAFFDALALYFQMTPTVENNYRMEIARAT</sequence>
<gene>
    <name evidence="1" type="ORF">M231_01516</name>
</gene>
<proteinExistence type="predicted"/>
<dbReference type="Gene3D" id="3.40.50.150">
    <property type="entry name" value="Vaccinia Virus protein VP39"/>
    <property type="match status" value="1"/>
</dbReference>
<protein>
    <submittedName>
        <fullName evidence="1">Uncharacterized protein</fullName>
    </submittedName>
</protein>
<dbReference type="EMBL" id="SDIL01000011">
    <property type="protein sequence ID" value="RXK41113.1"/>
    <property type="molecule type" value="Genomic_DNA"/>
</dbReference>
<dbReference type="Pfam" id="PF10294">
    <property type="entry name" value="Methyltransf_16"/>
    <property type="match status" value="1"/>
</dbReference>
<evidence type="ECO:0000313" key="2">
    <source>
        <dbReference type="Proteomes" id="UP000289152"/>
    </source>
</evidence>
<dbReference type="GO" id="GO:0008757">
    <property type="term" value="F:S-adenosylmethionine-dependent methyltransferase activity"/>
    <property type="evidence" value="ECO:0007669"/>
    <property type="project" value="UniProtKB-ARBA"/>
</dbReference>
<dbReference type="InterPro" id="IPR029063">
    <property type="entry name" value="SAM-dependent_MTases_sf"/>
</dbReference>
<reference evidence="1 2" key="1">
    <citation type="submission" date="2016-06" db="EMBL/GenBank/DDBJ databases">
        <title>Evolution of pathogenesis and genome organization in the Tremellales.</title>
        <authorList>
            <person name="Cuomo C."/>
            <person name="Litvintseva A."/>
            <person name="Heitman J."/>
            <person name="Chen Y."/>
            <person name="Sun S."/>
            <person name="Springer D."/>
            <person name="Dromer F."/>
            <person name="Young S."/>
            <person name="Zeng Q."/>
            <person name="Chapman S."/>
            <person name="Gujja S."/>
            <person name="Saif S."/>
            <person name="Birren B."/>
        </authorList>
    </citation>
    <scope>NUCLEOTIDE SEQUENCE [LARGE SCALE GENOMIC DNA]</scope>
    <source>
        <strain evidence="1 2">ATCC 28783</strain>
    </source>
</reference>
<dbReference type="STRING" id="5217.A0A4Q1BSU2"/>
<name>A0A4Q1BSU2_TREME</name>
<comment type="caution">
    <text evidence="1">The sequence shown here is derived from an EMBL/GenBank/DDBJ whole genome shotgun (WGS) entry which is preliminary data.</text>
</comment>
<evidence type="ECO:0000313" key="1">
    <source>
        <dbReference type="EMBL" id="RXK41113.1"/>
    </source>
</evidence>
<dbReference type="InParanoid" id="A0A4Q1BSU2"/>
<dbReference type="InterPro" id="IPR019410">
    <property type="entry name" value="Methyltransf_16"/>
</dbReference>
<dbReference type="VEuPathDB" id="FungiDB:TREMEDRAFT_18678"/>